<keyword evidence="2" id="KW-1185">Reference proteome</keyword>
<reference evidence="1 2" key="1">
    <citation type="journal article" date="2012" name="Genome Biol.">
        <title>The genome of the polar eukaryotic microalga coccomyxa subellipsoidea reveals traits of cold adaptation.</title>
        <authorList>
            <person name="Blanc G."/>
            <person name="Agarkova I."/>
            <person name="Grimwood J."/>
            <person name="Kuo A."/>
            <person name="Brueggeman A."/>
            <person name="Dunigan D."/>
            <person name="Gurnon J."/>
            <person name="Ladunga I."/>
            <person name="Lindquist E."/>
            <person name="Lucas S."/>
            <person name="Pangilinan J."/>
            <person name="Proschold T."/>
            <person name="Salamov A."/>
            <person name="Schmutz J."/>
            <person name="Weeks D."/>
            <person name="Yamada T."/>
            <person name="Claverie J.M."/>
            <person name="Grigoriev I."/>
            <person name="Van Etten J."/>
            <person name="Lomsadze A."/>
            <person name="Borodovsky M."/>
        </authorList>
    </citation>
    <scope>NUCLEOTIDE SEQUENCE [LARGE SCALE GENOMIC DNA]</scope>
    <source>
        <strain evidence="1 2">C-169</strain>
    </source>
</reference>
<evidence type="ECO:0000313" key="2">
    <source>
        <dbReference type="Proteomes" id="UP000007264"/>
    </source>
</evidence>
<dbReference type="KEGG" id="csl:COCSUDRAFT_56505"/>
<accession>I0YUK4</accession>
<dbReference type="Proteomes" id="UP000007264">
    <property type="component" value="Unassembled WGS sequence"/>
</dbReference>
<organism evidence="1 2">
    <name type="scientific">Coccomyxa subellipsoidea (strain C-169)</name>
    <name type="common">Green microalga</name>
    <dbReference type="NCBI Taxonomy" id="574566"/>
    <lineage>
        <taxon>Eukaryota</taxon>
        <taxon>Viridiplantae</taxon>
        <taxon>Chlorophyta</taxon>
        <taxon>core chlorophytes</taxon>
        <taxon>Trebouxiophyceae</taxon>
        <taxon>Trebouxiophyceae incertae sedis</taxon>
        <taxon>Coccomyxaceae</taxon>
        <taxon>Coccomyxa</taxon>
        <taxon>Coccomyxa subellipsoidea</taxon>
    </lineage>
</organism>
<evidence type="ECO:0000313" key="1">
    <source>
        <dbReference type="EMBL" id="EIE22073.1"/>
    </source>
</evidence>
<sequence>MPTDAEEDQRQPHALLPTSGQRRALYSGRDLGHVLLCQWSGPAIRVHVGLVSGRDAFLRSAAAGPGLRTRQRLGRVSALGIGRDAFLRSVAAEPGLRTRQRLGQVLALSIGRDAFLRSVAAGPGLRTRQRQP</sequence>
<name>I0YUK4_COCSC</name>
<dbReference type="GeneID" id="17040058"/>
<comment type="caution">
    <text evidence="1">The sequence shown here is derived from an EMBL/GenBank/DDBJ whole genome shotgun (WGS) entry which is preliminary data.</text>
</comment>
<protein>
    <submittedName>
        <fullName evidence="1">Uncharacterized protein</fullName>
    </submittedName>
</protein>
<dbReference type="AlphaFoldDB" id="I0YUK4"/>
<dbReference type="RefSeq" id="XP_005646617.1">
    <property type="nucleotide sequence ID" value="XM_005646560.1"/>
</dbReference>
<gene>
    <name evidence="1" type="ORF">COCSUDRAFT_56505</name>
</gene>
<proteinExistence type="predicted"/>
<dbReference type="EMBL" id="AGSI01000011">
    <property type="protein sequence ID" value="EIE22073.1"/>
    <property type="molecule type" value="Genomic_DNA"/>
</dbReference>